<dbReference type="Proteomes" id="UP001501721">
    <property type="component" value="Unassembled WGS sequence"/>
</dbReference>
<gene>
    <name evidence="2" type="ORF">GCM10010422_32070</name>
</gene>
<name>A0ABP5YP00_9ACTN</name>
<accession>A0ABP5YP00</accession>
<organism evidence="2 3">
    <name type="scientific">Streptomyces graminearus</name>
    <dbReference type="NCBI Taxonomy" id="284030"/>
    <lineage>
        <taxon>Bacteria</taxon>
        <taxon>Bacillati</taxon>
        <taxon>Actinomycetota</taxon>
        <taxon>Actinomycetes</taxon>
        <taxon>Kitasatosporales</taxon>
        <taxon>Streptomycetaceae</taxon>
        <taxon>Streptomyces</taxon>
    </lineage>
</organism>
<keyword evidence="3" id="KW-1185">Reference proteome</keyword>
<reference evidence="3" key="1">
    <citation type="journal article" date="2019" name="Int. J. Syst. Evol. Microbiol.">
        <title>The Global Catalogue of Microorganisms (GCM) 10K type strain sequencing project: providing services to taxonomists for standard genome sequencing and annotation.</title>
        <authorList>
            <consortium name="The Broad Institute Genomics Platform"/>
            <consortium name="The Broad Institute Genome Sequencing Center for Infectious Disease"/>
            <person name="Wu L."/>
            <person name="Ma J."/>
        </authorList>
    </citation>
    <scope>NUCLEOTIDE SEQUENCE [LARGE SCALE GENOMIC DNA]</scope>
    <source>
        <strain evidence="3">JCM 6923</strain>
    </source>
</reference>
<feature type="region of interest" description="Disordered" evidence="1">
    <location>
        <begin position="75"/>
        <end position="100"/>
    </location>
</feature>
<evidence type="ECO:0000313" key="2">
    <source>
        <dbReference type="EMBL" id="GAA2484379.1"/>
    </source>
</evidence>
<proteinExistence type="predicted"/>
<protein>
    <submittedName>
        <fullName evidence="2">Uncharacterized protein</fullName>
    </submittedName>
</protein>
<dbReference type="EMBL" id="BAAATL010000013">
    <property type="protein sequence ID" value="GAA2484379.1"/>
    <property type="molecule type" value="Genomic_DNA"/>
</dbReference>
<evidence type="ECO:0000313" key="3">
    <source>
        <dbReference type="Proteomes" id="UP001501721"/>
    </source>
</evidence>
<comment type="caution">
    <text evidence="2">The sequence shown here is derived from an EMBL/GenBank/DDBJ whole genome shotgun (WGS) entry which is preliminary data.</text>
</comment>
<evidence type="ECO:0000256" key="1">
    <source>
        <dbReference type="SAM" id="MobiDB-lite"/>
    </source>
</evidence>
<sequence>MHHADAEGDGVAGVVQDGPLAVDGDGALVRLLHAVEDLHQGGLAGAVLTAQGMDGALGDGDVDVAVGDDAGETLGDAAQFDGSGRAGRVDGALSSGKGAA</sequence>